<dbReference type="STRING" id="31246.A0A183P920"/>
<proteinExistence type="predicted"/>
<gene>
    <name evidence="2" type="ORF">SMTD_LOCUS10858</name>
</gene>
<dbReference type="AlphaFoldDB" id="A0A183P920"/>
<organism evidence="2 3">
    <name type="scientific">Schistosoma mattheei</name>
    <dbReference type="NCBI Taxonomy" id="31246"/>
    <lineage>
        <taxon>Eukaryota</taxon>
        <taxon>Metazoa</taxon>
        <taxon>Spiralia</taxon>
        <taxon>Lophotrochozoa</taxon>
        <taxon>Platyhelminthes</taxon>
        <taxon>Trematoda</taxon>
        <taxon>Digenea</taxon>
        <taxon>Strigeidida</taxon>
        <taxon>Schistosomatoidea</taxon>
        <taxon>Schistosomatidae</taxon>
        <taxon>Schistosoma</taxon>
    </lineage>
</organism>
<keyword evidence="3" id="KW-1185">Reference proteome</keyword>
<feature type="compositionally biased region" description="Basic and acidic residues" evidence="1">
    <location>
        <begin position="37"/>
        <end position="49"/>
    </location>
</feature>
<name>A0A183P920_9TREM</name>
<reference evidence="2 3" key="1">
    <citation type="submission" date="2018-11" db="EMBL/GenBank/DDBJ databases">
        <authorList>
            <consortium name="Pathogen Informatics"/>
        </authorList>
    </citation>
    <scope>NUCLEOTIDE SEQUENCE [LARGE SCALE GENOMIC DNA]</scope>
    <source>
        <strain>Denwood</strain>
        <strain evidence="3">Zambia</strain>
    </source>
</reference>
<sequence>MNQEGEDDESPLNSLLNDVPNYMQPDPIKSKLNSAVKSDKKNIKDDSVNIKKISSRSSDQHRYHQKNNPNNDVNQSQDDHNLSEKQSFIDKNYKYWPQYLSSDYLGPMEKNFEFNNWDWLRLNVLGSGWEDLLREIPVSRKEALNLLESTRLQLVA</sequence>
<protein>
    <submittedName>
        <fullName evidence="2">Uncharacterized protein</fullName>
    </submittedName>
</protein>
<feature type="compositionally biased region" description="Acidic residues" evidence="1">
    <location>
        <begin position="1"/>
        <end position="10"/>
    </location>
</feature>
<feature type="compositionally biased region" description="Polar residues" evidence="1">
    <location>
        <begin position="66"/>
        <end position="76"/>
    </location>
</feature>
<evidence type="ECO:0000256" key="1">
    <source>
        <dbReference type="SAM" id="MobiDB-lite"/>
    </source>
</evidence>
<dbReference type="Proteomes" id="UP000269396">
    <property type="component" value="Unassembled WGS sequence"/>
</dbReference>
<accession>A0A183P920</accession>
<dbReference type="EMBL" id="UZAL01030937">
    <property type="protein sequence ID" value="VDP56251.1"/>
    <property type="molecule type" value="Genomic_DNA"/>
</dbReference>
<evidence type="ECO:0000313" key="3">
    <source>
        <dbReference type="Proteomes" id="UP000269396"/>
    </source>
</evidence>
<feature type="region of interest" description="Disordered" evidence="1">
    <location>
        <begin position="1"/>
        <end position="84"/>
    </location>
</feature>
<evidence type="ECO:0000313" key="2">
    <source>
        <dbReference type="EMBL" id="VDP56251.1"/>
    </source>
</evidence>